<dbReference type="AlphaFoldDB" id="A0A4Q0LKT0"/>
<name>A0A4Q0LKT0_9LACO</name>
<evidence type="ECO:0000313" key="3">
    <source>
        <dbReference type="Proteomes" id="UP000289808"/>
    </source>
</evidence>
<evidence type="ECO:0000313" key="2">
    <source>
        <dbReference type="EMBL" id="RXF59728.1"/>
    </source>
</evidence>
<sequence>MKALHRNILDRLDQIINDTGKHIHDFIDDPHAFTRKRFLDAATVIKTTINMQGKDLTSELFRAFGQ</sequence>
<feature type="non-terminal residue" evidence="1">
    <location>
        <position position="66"/>
    </location>
</feature>
<dbReference type="EMBL" id="SCLX01000339">
    <property type="protein sequence ID" value="RXF49032.1"/>
    <property type="molecule type" value="Genomic_DNA"/>
</dbReference>
<reference evidence="1 3" key="1">
    <citation type="submission" date="2019-01" db="EMBL/GenBank/DDBJ databases">
        <title>The genome sequence of Lactobacillus crispatus L49.</title>
        <authorList>
            <person name="Zhong J."/>
            <person name="Zhang J."/>
        </authorList>
    </citation>
    <scope>NUCLEOTIDE SEQUENCE [LARGE SCALE GENOMIC DNA]</scope>
    <source>
        <strain evidence="1 3">L49</strain>
    </source>
</reference>
<gene>
    <name evidence="2" type="ORF">ERD32_01550</name>
    <name evidence="1" type="ORF">ERD32_13900</name>
</gene>
<organism evidence="1 3">
    <name type="scientific">Lactobacillus crispatus</name>
    <dbReference type="NCBI Taxonomy" id="47770"/>
    <lineage>
        <taxon>Bacteria</taxon>
        <taxon>Bacillati</taxon>
        <taxon>Bacillota</taxon>
        <taxon>Bacilli</taxon>
        <taxon>Lactobacillales</taxon>
        <taxon>Lactobacillaceae</taxon>
        <taxon>Lactobacillus</taxon>
    </lineage>
</organism>
<comment type="caution">
    <text evidence="1">The sequence shown here is derived from an EMBL/GenBank/DDBJ whole genome shotgun (WGS) entry which is preliminary data.</text>
</comment>
<dbReference type="EMBL" id="SCLX01000006">
    <property type="protein sequence ID" value="RXF59728.1"/>
    <property type="molecule type" value="Genomic_DNA"/>
</dbReference>
<proteinExistence type="predicted"/>
<dbReference type="Proteomes" id="UP000289808">
    <property type="component" value="Unassembled WGS sequence"/>
</dbReference>
<accession>A0A4Q0LKT0</accession>
<protein>
    <submittedName>
        <fullName evidence="1">IS4/IS5 family transposase</fullName>
    </submittedName>
</protein>
<evidence type="ECO:0000313" key="1">
    <source>
        <dbReference type="EMBL" id="RXF49032.1"/>
    </source>
</evidence>